<evidence type="ECO:0000313" key="3">
    <source>
        <dbReference type="Proteomes" id="UP000198948"/>
    </source>
</evidence>
<dbReference type="OrthoDB" id="1644899at2"/>
<dbReference type="AlphaFoldDB" id="A0A1H9S769"/>
<dbReference type="STRING" id="142588.SAMN04488559_106119"/>
<sequence length="137" mass="15346">MKKLVRVSAFYAIFGLLFGVFYREFTKIQGFTGETQLSVLHTHAFILGMFFFLIVLLLEKNFSLMKEKQFKLFYSFYNAGLGITLLMLLVHGSMTVLGKEAGAAIAGIAGIGHILITIGLFFFFKVLAQTVTETDKK</sequence>
<feature type="transmembrane region" description="Helical" evidence="1">
    <location>
        <begin position="103"/>
        <end position="128"/>
    </location>
</feature>
<dbReference type="InterPro" id="IPR021299">
    <property type="entry name" value="DUF2871"/>
</dbReference>
<evidence type="ECO:0000256" key="1">
    <source>
        <dbReference type="SAM" id="Phobius"/>
    </source>
</evidence>
<dbReference type="RefSeq" id="WP_092651628.1">
    <property type="nucleotide sequence ID" value="NZ_FOHA01000006.1"/>
</dbReference>
<feature type="transmembrane region" description="Helical" evidence="1">
    <location>
        <begin position="39"/>
        <end position="58"/>
    </location>
</feature>
<keyword evidence="3" id="KW-1185">Reference proteome</keyword>
<dbReference type="Pfam" id="PF11070">
    <property type="entry name" value="DUF2871"/>
    <property type="match status" value="1"/>
</dbReference>
<evidence type="ECO:0008006" key="4">
    <source>
        <dbReference type="Google" id="ProtNLM"/>
    </source>
</evidence>
<reference evidence="2 3" key="1">
    <citation type="submission" date="2016-10" db="EMBL/GenBank/DDBJ databases">
        <authorList>
            <person name="de Groot N.N."/>
        </authorList>
    </citation>
    <scope>NUCLEOTIDE SEQUENCE [LARGE SCALE GENOMIC DNA]</scope>
    <source>
        <strain evidence="2 3">DSM 13760</strain>
    </source>
</reference>
<gene>
    <name evidence="2" type="ORF">SAMN04488559_106119</name>
</gene>
<accession>A0A1H9S769</accession>
<dbReference type="Proteomes" id="UP000198948">
    <property type="component" value="Unassembled WGS sequence"/>
</dbReference>
<keyword evidence="1" id="KW-0472">Membrane</keyword>
<evidence type="ECO:0000313" key="2">
    <source>
        <dbReference type="EMBL" id="SER80768.1"/>
    </source>
</evidence>
<protein>
    <recommendedName>
        <fullName evidence="4">DUF2871 domain-containing protein</fullName>
    </recommendedName>
</protein>
<feature type="transmembrane region" description="Helical" evidence="1">
    <location>
        <begin position="70"/>
        <end position="91"/>
    </location>
</feature>
<proteinExistence type="predicted"/>
<organism evidence="2 3">
    <name type="scientific">Isobaculum melis</name>
    <dbReference type="NCBI Taxonomy" id="142588"/>
    <lineage>
        <taxon>Bacteria</taxon>
        <taxon>Bacillati</taxon>
        <taxon>Bacillota</taxon>
        <taxon>Bacilli</taxon>
        <taxon>Lactobacillales</taxon>
        <taxon>Carnobacteriaceae</taxon>
        <taxon>Isobaculum</taxon>
    </lineage>
</organism>
<name>A0A1H9S769_9LACT</name>
<dbReference type="EMBL" id="FOHA01000006">
    <property type="protein sequence ID" value="SER80768.1"/>
    <property type="molecule type" value="Genomic_DNA"/>
</dbReference>
<keyword evidence="1" id="KW-0812">Transmembrane</keyword>
<keyword evidence="1" id="KW-1133">Transmembrane helix</keyword>